<evidence type="ECO:0000256" key="4">
    <source>
        <dbReference type="ARBA" id="ARBA00022722"/>
    </source>
</evidence>
<dbReference type="InterPro" id="IPR011805">
    <property type="entry name" value="RNase_R"/>
</dbReference>
<dbReference type="InterPro" id="IPR040476">
    <property type="entry name" value="CSD2"/>
</dbReference>
<keyword evidence="4 8" id="KW-0540">Nuclease</keyword>
<keyword evidence="5 8" id="KW-0378">Hydrolase</keyword>
<dbReference type="HAMAP" id="MF_01895">
    <property type="entry name" value="RNase_R"/>
    <property type="match status" value="1"/>
</dbReference>
<dbReference type="GO" id="GO:0003723">
    <property type="term" value="F:RNA binding"/>
    <property type="evidence" value="ECO:0007669"/>
    <property type="project" value="UniProtKB-UniRule"/>
</dbReference>
<evidence type="ECO:0000256" key="6">
    <source>
        <dbReference type="ARBA" id="ARBA00022839"/>
    </source>
</evidence>
<evidence type="ECO:0000313" key="12">
    <source>
        <dbReference type="Proteomes" id="UP000076586"/>
    </source>
</evidence>
<dbReference type="NCBIfam" id="TIGR00358">
    <property type="entry name" value="3_prime_RNase"/>
    <property type="match status" value="1"/>
</dbReference>
<comment type="subcellular location">
    <subcellularLocation>
        <location evidence="2 8">Cytoplasm</location>
    </subcellularLocation>
</comment>
<evidence type="ECO:0000256" key="5">
    <source>
        <dbReference type="ARBA" id="ARBA00022801"/>
    </source>
</evidence>
<dbReference type="CDD" id="cd04471">
    <property type="entry name" value="S1_RNase_R"/>
    <property type="match status" value="1"/>
</dbReference>
<reference evidence="12" key="2">
    <citation type="journal article" date="2017" name="Genome Announc.">
        <title>Draft genome sequence of Paludibacter jiangxiensis NM7(T), a propionate-producing fermentative bacterium.</title>
        <authorList>
            <person name="Qiu Y.-L."/>
            <person name="Tourlousse D.M."/>
            <person name="Matsuura N."/>
            <person name="Ohashi A."/>
            <person name="Sekiguchi Y."/>
        </authorList>
    </citation>
    <scope>NUCLEOTIDE SEQUENCE [LARGE SCALE GENOMIC DNA]</scope>
    <source>
        <strain evidence="12">NM7</strain>
    </source>
</reference>
<comment type="function">
    <text evidence="8">3'-5' exoribonuclease that releases 5'-nucleoside monophosphates and is involved in maturation of structured RNAs.</text>
</comment>
<comment type="similarity">
    <text evidence="8">Belongs to the RNR ribonuclease family. RNase R subfamily.</text>
</comment>
<feature type="domain" description="S1 motif" evidence="10">
    <location>
        <begin position="630"/>
        <end position="711"/>
    </location>
</feature>
<dbReference type="Pfam" id="PF00773">
    <property type="entry name" value="RNB"/>
    <property type="match status" value="1"/>
</dbReference>
<accession>A0A170Y1H7</accession>
<dbReference type="GO" id="GO:0006402">
    <property type="term" value="P:mRNA catabolic process"/>
    <property type="evidence" value="ECO:0007669"/>
    <property type="project" value="TreeGrafter"/>
</dbReference>
<comment type="catalytic activity">
    <reaction evidence="1 8">
        <text>Exonucleolytic cleavage in the 3'- to 5'-direction to yield nucleoside 5'-phosphates.</text>
        <dbReference type="EC" id="3.1.13.1"/>
    </reaction>
</comment>
<keyword evidence="7 8" id="KW-0694">RNA-binding</keyword>
<protein>
    <recommendedName>
        <fullName evidence="8">Ribonuclease R</fullName>
        <shortName evidence="8">RNase R</shortName>
        <ecNumber evidence="8">3.1.13.1</ecNumber>
    </recommendedName>
</protein>
<dbReference type="SMART" id="SM00955">
    <property type="entry name" value="RNB"/>
    <property type="match status" value="1"/>
</dbReference>
<evidence type="ECO:0000256" key="3">
    <source>
        <dbReference type="ARBA" id="ARBA00022490"/>
    </source>
</evidence>
<name>A0A170Y1H7_9BACT</name>
<comment type="caution">
    <text evidence="11">The sequence shown here is derived from an EMBL/GenBank/DDBJ whole genome shotgun (WGS) entry which is preliminary data.</text>
</comment>
<dbReference type="InterPro" id="IPR022966">
    <property type="entry name" value="RNase_II/R_CS"/>
</dbReference>
<dbReference type="Pfam" id="PF17876">
    <property type="entry name" value="CSD2"/>
    <property type="match status" value="1"/>
</dbReference>
<dbReference type="Proteomes" id="UP000076586">
    <property type="component" value="Unassembled WGS sequence"/>
</dbReference>
<dbReference type="InterPro" id="IPR012340">
    <property type="entry name" value="NA-bd_OB-fold"/>
</dbReference>
<reference evidence="12" key="1">
    <citation type="submission" date="2016-04" db="EMBL/GenBank/DDBJ databases">
        <title>Draft genome sequence of Paludibacter jiangxiensis strain NM7.</title>
        <authorList>
            <person name="Qiu Y."/>
            <person name="Matsuura N."/>
            <person name="Ohashi A."/>
            <person name="Tourlousse M.D."/>
            <person name="Sekiguchi Y."/>
        </authorList>
    </citation>
    <scope>NUCLEOTIDE SEQUENCE [LARGE SCALE GENOMIC DNA]</scope>
    <source>
        <strain evidence="12">NM7</strain>
    </source>
</reference>
<proteinExistence type="inferred from homology"/>
<gene>
    <name evidence="8" type="primary">rnr</name>
    <name evidence="11" type="ORF">PJIAN_17</name>
</gene>
<dbReference type="Pfam" id="PF00575">
    <property type="entry name" value="S1"/>
    <property type="match status" value="1"/>
</dbReference>
<keyword evidence="12" id="KW-1185">Reference proteome</keyword>
<dbReference type="EC" id="3.1.13.1" evidence="8"/>
<evidence type="ECO:0000256" key="9">
    <source>
        <dbReference type="SAM" id="MobiDB-lite"/>
    </source>
</evidence>
<dbReference type="EMBL" id="BDCR01000001">
    <property type="protein sequence ID" value="GAT61428.1"/>
    <property type="molecule type" value="Genomic_DNA"/>
</dbReference>
<dbReference type="OrthoDB" id="9764149at2"/>
<dbReference type="Gene3D" id="2.40.50.140">
    <property type="entry name" value="Nucleic acid-binding proteins"/>
    <property type="match status" value="3"/>
</dbReference>
<dbReference type="InterPro" id="IPR050180">
    <property type="entry name" value="RNR_Ribonuclease"/>
</dbReference>
<evidence type="ECO:0000256" key="1">
    <source>
        <dbReference type="ARBA" id="ARBA00001849"/>
    </source>
</evidence>
<evidence type="ECO:0000256" key="7">
    <source>
        <dbReference type="ARBA" id="ARBA00022884"/>
    </source>
</evidence>
<dbReference type="NCBIfam" id="TIGR02063">
    <property type="entry name" value="RNase_R"/>
    <property type="match status" value="1"/>
</dbReference>
<dbReference type="STRING" id="681398.PJIAN_17"/>
<dbReference type="InterPro" id="IPR001900">
    <property type="entry name" value="RNase_II/R"/>
</dbReference>
<evidence type="ECO:0000313" key="11">
    <source>
        <dbReference type="EMBL" id="GAT61428.1"/>
    </source>
</evidence>
<dbReference type="InterPro" id="IPR003029">
    <property type="entry name" value="S1_domain"/>
</dbReference>
<evidence type="ECO:0000256" key="8">
    <source>
        <dbReference type="HAMAP-Rule" id="MF_01895"/>
    </source>
</evidence>
<dbReference type="FunFam" id="2.40.50.140:FF:000227">
    <property type="entry name" value="Ribonuclease R"/>
    <property type="match status" value="1"/>
</dbReference>
<organism evidence="11 12">
    <name type="scientific">Paludibacter jiangxiensis</name>
    <dbReference type="NCBI Taxonomy" id="681398"/>
    <lineage>
        <taxon>Bacteria</taxon>
        <taxon>Pseudomonadati</taxon>
        <taxon>Bacteroidota</taxon>
        <taxon>Bacteroidia</taxon>
        <taxon>Bacteroidales</taxon>
        <taxon>Paludibacteraceae</taxon>
        <taxon>Paludibacter</taxon>
    </lineage>
</organism>
<dbReference type="Pfam" id="PF08206">
    <property type="entry name" value="OB_RNB"/>
    <property type="match status" value="1"/>
</dbReference>
<dbReference type="SMART" id="SM00316">
    <property type="entry name" value="S1"/>
    <property type="match status" value="1"/>
</dbReference>
<dbReference type="AlphaFoldDB" id="A0A170Y1H7"/>
<dbReference type="PANTHER" id="PTHR23355">
    <property type="entry name" value="RIBONUCLEASE"/>
    <property type="match status" value="1"/>
</dbReference>
<evidence type="ECO:0000259" key="10">
    <source>
        <dbReference type="PROSITE" id="PS50126"/>
    </source>
</evidence>
<dbReference type="SUPFAM" id="SSF50249">
    <property type="entry name" value="Nucleic acid-binding proteins"/>
    <property type="match status" value="3"/>
</dbReference>
<dbReference type="GO" id="GO:0008859">
    <property type="term" value="F:exoribonuclease II activity"/>
    <property type="evidence" value="ECO:0007669"/>
    <property type="project" value="UniProtKB-UniRule"/>
</dbReference>
<keyword evidence="6 8" id="KW-0269">Exonuclease</keyword>
<dbReference type="PANTHER" id="PTHR23355:SF9">
    <property type="entry name" value="DIS3-LIKE EXONUCLEASE 2"/>
    <property type="match status" value="1"/>
</dbReference>
<feature type="region of interest" description="Disordered" evidence="9">
    <location>
        <begin position="713"/>
        <end position="748"/>
    </location>
</feature>
<dbReference type="GO" id="GO:0005829">
    <property type="term" value="C:cytosol"/>
    <property type="evidence" value="ECO:0007669"/>
    <property type="project" value="TreeGrafter"/>
</dbReference>
<dbReference type="PROSITE" id="PS50126">
    <property type="entry name" value="S1"/>
    <property type="match status" value="1"/>
</dbReference>
<dbReference type="RefSeq" id="WP_084252186.1">
    <property type="nucleotide sequence ID" value="NZ_BDCR01000001.1"/>
</dbReference>
<evidence type="ECO:0000256" key="2">
    <source>
        <dbReference type="ARBA" id="ARBA00004496"/>
    </source>
</evidence>
<dbReference type="PROSITE" id="PS01175">
    <property type="entry name" value="RIBONUCLEASE_II"/>
    <property type="match status" value="1"/>
</dbReference>
<dbReference type="InterPro" id="IPR004476">
    <property type="entry name" value="RNase_II/RNase_R"/>
</dbReference>
<keyword evidence="3 8" id="KW-0963">Cytoplasm</keyword>
<sequence>MKDTTPKPEGRMRKADLKRSVTNLFNQEPNRSFNYKQVSHILGLTKTPLKQMATEILSELSDNGTLIEIERGKFRLNIRGGNITGTIDRTSRKTYLIPDDGGAPIFISERNLNRAMDKDYVKAFLYAGRKGRQPEAEVLEVIKRAKENFVGVLDITGSYAFLVVDKKYLSNDIFIPADNLKGGKNGQKALVKLVRWDERDKNPVGEVIDILGDQGDNNTEMHAILAEFGLPYKYPEKVEAEAEKIDAGITAEEIAKRIDCRNIVTFTIDPRDAKDFDDALSLRKLDNGFWEVGIHIADVTHYVKPKTIINEEAENRATSIYLVDRTIPMLPEKLSNGLCSLRPNEEKLTYSVLVQMDDEANIHDYKIGRTVIESDRRFTYEEAQQIIETGEGDYKEEMLQLDKLAKILRERRFKSGAIAFDRVEVRFEIDEKGKPTSVFFKEAKDSNKLVEEFMLLANKTVATHIGKPGKGRKGKTFVYRIHDEPNPEKLQNFAQFIHRFGYKLKTSGKKSEVSSAVNHLLDEVQGKKEQNLIETLAVRSMAKAVYSTENIGHYGLAFDYYTHFTSPIRRYPDMMVHRLLTRYAEDKPSVSASEWEGRCQHSSDMEQLAANAERASIKYKQVEFMSERLGQVFDGVISGVSEWGIYVELNENKCEGMIPIRDLDDDYYIFDEKNYCLEGHRFRKKFQLGDAITVQVARANLDKKQLDFALVREGEEKPTVSPSYPSQRKESKSKGKSGGAKKGGRRRR</sequence>
<dbReference type="InterPro" id="IPR013223">
    <property type="entry name" value="RNase_B_OB_dom"/>
</dbReference>